<feature type="compositionally biased region" description="Polar residues" evidence="1">
    <location>
        <begin position="8"/>
        <end position="21"/>
    </location>
</feature>
<feature type="compositionally biased region" description="Low complexity" evidence="1">
    <location>
        <begin position="101"/>
        <end position="118"/>
    </location>
</feature>
<name>A0A022W7J2_TRIRU</name>
<feature type="region of interest" description="Disordered" evidence="1">
    <location>
        <begin position="1"/>
        <end position="60"/>
    </location>
</feature>
<accession>A0A022W7J2</accession>
<organism evidence="2">
    <name type="scientific">Trichophyton rubrum CBS 288.86</name>
    <dbReference type="NCBI Taxonomy" id="1215330"/>
    <lineage>
        <taxon>Eukaryota</taxon>
        <taxon>Fungi</taxon>
        <taxon>Dikarya</taxon>
        <taxon>Ascomycota</taxon>
        <taxon>Pezizomycotina</taxon>
        <taxon>Eurotiomycetes</taxon>
        <taxon>Eurotiomycetidae</taxon>
        <taxon>Onygenales</taxon>
        <taxon>Arthrodermataceae</taxon>
        <taxon>Trichophyton</taxon>
    </lineage>
</organism>
<dbReference type="AlphaFoldDB" id="A0A022W7J2"/>
<reference evidence="2" key="1">
    <citation type="submission" date="2014-02" db="EMBL/GenBank/DDBJ databases">
        <title>The Genome Sequence of Trichophyton rubrum (morphotype fischeri) CBS 288.86.</title>
        <authorList>
            <consortium name="The Broad Institute Genomics Platform"/>
            <person name="Cuomo C.A."/>
            <person name="White T.C."/>
            <person name="Graser Y."/>
            <person name="Martinez-Rossi N."/>
            <person name="Heitman J."/>
            <person name="Young S.K."/>
            <person name="Zeng Q."/>
            <person name="Gargeya S."/>
            <person name="Abouelleil A."/>
            <person name="Alvarado L."/>
            <person name="Chapman S.B."/>
            <person name="Gainer-Dewar J."/>
            <person name="Goldberg J."/>
            <person name="Griggs A."/>
            <person name="Gujja S."/>
            <person name="Hansen M."/>
            <person name="Howarth C."/>
            <person name="Imamovic A."/>
            <person name="Larimer J."/>
            <person name="Martinez D."/>
            <person name="Murphy C."/>
            <person name="Pearson M.D."/>
            <person name="Persinoti G."/>
            <person name="Poon T."/>
            <person name="Priest M."/>
            <person name="Roberts A.D."/>
            <person name="Saif S."/>
            <person name="Shea T.D."/>
            <person name="Sykes S.N."/>
            <person name="Wortman J."/>
            <person name="Nusbaum C."/>
            <person name="Birren B."/>
        </authorList>
    </citation>
    <scope>NUCLEOTIDE SEQUENCE [LARGE SCALE GENOMIC DNA]</scope>
    <source>
        <strain evidence="2">CBS 288.86</strain>
    </source>
</reference>
<evidence type="ECO:0000256" key="1">
    <source>
        <dbReference type="SAM" id="MobiDB-lite"/>
    </source>
</evidence>
<protein>
    <submittedName>
        <fullName evidence="2">Uncharacterized protein</fullName>
    </submittedName>
</protein>
<proteinExistence type="predicted"/>
<dbReference type="EMBL" id="KK207790">
    <property type="protein sequence ID" value="EZF54400.1"/>
    <property type="molecule type" value="Genomic_DNA"/>
</dbReference>
<dbReference type="HOGENOM" id="CLU_1836573_0_0_1"/>
<feature type="compositionally biased region" description="Basic residues" evidence="1">
    <location>
        <begin position="131"/>
        <end position="140"/>
    </location>
</feature>
<sequence length="140" mass="14796">MSMLSVKPASTSPGLEQSCRPSFSSSGRGGGGTGNPAIFNQTPRIPGQTTRNAEDAGPDIVGGARCRVVLLYLSAASRVPARETKQLEARGYSSRSNSRSTEAAQKQTEASAAAAASALKYGQDGIEMNRERRRRYAHHG</sequence>
<feature type="compositionally biased region" description="Polar residues" evidence="1">
    <location>
        <begin position="38"/>
        <end position="51"/>
    </location>
</feature>
<evidence type="ECO:0000313" key="2">
    <source>
        <dbReference type="EMBL" id="EZF54400.1"/>
    </source>
</evidence>
<dbReference type="Proteomes" id="UP000023758">
    <property type="component" value="Unassembled WGS sequence"/>
</dbReference>
<gene>
    <name evidence="2" type="ORF">H103_02852</name>
</gene>
<feature type="region of interest" description="Disordered" evidence="1">
    <location>
        <begin position="82"/>
        <end position="140"/>
    </location>
</feature>